<dbReference type="Proteomes" id="UP001234602">
    <property type="component" value="Unassembled WGS sequence"/>
</dbReference>
<dbReference type="InterPro" id="IPR036388">
    <property type="entry name" value="WH-like_DNA-bd_sf"/>
</dbReference>
<protein>
    <submittedName>
        <fullName evidence="3">MarR family transcriptional regulator</fullName>
    </submittedName>
</protein>
<dbReference type="RefSeq" id="WP_289319389.1">
    <property type="nucleotide sequence ID" value="NZ_JAUCEY010000008.1"/>
</dbReference>
<accession>A0AAW7IJN4</accession>
<dbReference type="PRINTS" id="PR00598">
    <property type="entry name" value="HTHMARR"/>
</dbReference>
<dbReference type="AlphaFoldDB" id="A0AAW7IJN4"/>
<sequence>MDINNSELREELELALGEQLNSLISEAHALNVRTAATFDTTLQPAAFLIVRWLFSHGPTNASTLAESTAMDRSSISRLIGQLKGLGYVKSEPHPKDRRGVMLSLTELGHDKTIKALKEKESIFFERISGLTDSELKAYIEMLKNLTI</sequence>
<dbReference type="InterPro" id="IPR000835">
    <property type="entry name" value="HTH_MarR-typ"/>
</dbReference>
<dbReference type="PANTHER" id="PTHR33164:SF43">
    <property type="entry name" value="HTH-TYPE TRANSCRIPTIONAL REPRESSOR YETL"/>
    <property type="match status" value="1"/>
</dbReference>
<dbReference type="InterPro" id="IPR036390">
    <property type="entry name" value="WH_DNA-bd_sf"/>
</dbReference>
<evidence type="ECO:0000256" key="1">
    <source>
        <dbReference type="ARBA" id="ARBA00023125"/>
    </source>
</evidence>
<gene>
    <name evidence="3" type="ORF">QUF89_04515</name>
</gene>
<evidence type="ECO:0000259" key="2">
    <source>
        <dbReference type="PROSITE" id="PS50995"/>
    </source>
</evidence>
<organism evidence="3 4">
    <name type="scientific">Peribacillus simplex</name>
    <dbReference type="NCBI Taxonomy" id="1478"/>
    <lineage>
        <taxon>Bacteria</taxon>
        <taxon>Bacillati</taxon>
        <taxon>Bacillota</taxon>
        <taxon>Bacilli</taxon>
        <taxon>Bacillales</taxon>
        <taxon>Bacillaceae</taxon>
        <taxon>Peribacillus</taxon>
    </lineage>
</organism>
<comment type="caution">
    <text evidence="3">The sequence shown here is derived from an EMBL/GenBank/DDBJ whole genome shotgun (WGS) entry which is preliminary data.</text>
</comment>
<dbReference type="InterPro" id="IPR039422">
    <property type="entry name" value="MarR/SlyA-like"/>
</dbReference>
<dbReference type="SUPFAM" id="SSF46785">
    <property type="entry name" value="Winged helix' DNA-binding domain"/>
    <property type="match status" value="1"/>
</dbReference>
<evidence type="ECO:0000313" key="3">
    <source>
        <dbReference type="EMBL" id="MDM5451491.1"/>
    </source>
</evidence>
<dbReference type="GO" id="GO:0003677">
    <property type="term" value="F:DNA binding"/>
    <property type="evidence" value="ECO:0007669"/>
    <property type="project" value="UniProtKB-KW"/>
</dbReference>
<dbReference type="GO" id="GO:0003700">
    <property type="term" value="F:DNA-binding transcription factor activity"/>
    <property type="evidence" value="ECO:0007669"/>
    <property type="project" value="InterPro"/>
</dbReference>
<dbReference type="PANTHER" id="PTHR33164">
    <property type="entry name" value="TRANSCRIPTIONAL REGULATOR, MARR FAMILY"/>
    <property type="match status" value="1"/>
</dbReference>
<dbReference type="PROSITE" id="PS50995">
    <property type="entry name" value="HTH_MARR_2"/>
    <property type="match status" value="1"/>
</dbReference>
<dbReference type="SMART" id="SM00347">
    <property type="entry name" value="HTH_MARR"/>
    <property type="match status" value="1"/>
</dbReference>
<dbReference type="EMBL" id="JAUCEY010000008">
    <property type="protein sequence ID" value="MDM5451491.1"/>
    <property type="molecule type" value="Genomic_DNA"/>
</dbReference>
<dbReference type="GO" id="GO:0006950">
    <property type="term" value="P:response to stress"/>
    <property type="evidence" value="ECO:0007669"/>
    <property type="project" value="TreeGrafter"/>
</dbReference>
<feature type="domain" description="HTH marR-type" evidence="2">
    <location>
        <begin position="5"/>
        <end position="147"/>
    </location>
</feature>
<evidence type="ECO:0000313" key="4">
    <source>
        <dbReference type="Proteomes" id="UP001234602"/>
    </source>
</evidence>
<reference evidence="3" key="1">
    <citation type="submission" date="2023-06" db="EMBL/GenBank/DDBJ databases">
        <title>Comparative genomics of Bacillaceae isolates and their secondary metabolite potential.</title>
        <authorList>
            <person name="Song L."/>
            <person name="Nielsen L.J."/>
            <person name="Mohite O."/>
            <person name="Xu X."/>
            <person name="Weber T."/>
            <person name="Kovacs A.T."/>
        </authorList>
    </citation>
    <scope>NUCLEOTIDE SEQUENCE</scope>
    <source>
        <strain evidence="3">D8_B_37</strain>
    </source>
</reference>
<dbReference type="Gene3D" id="1.10.10.10">
    <property type="entry name" value="Winged helix-like DNA-binding domain superfamily/Winged helix DNA-binding domain"/>
    <property type="match status" value="1"/>
</dbReference>
<proteinExistence type="predicted"/>
<name>A0AAW7IJN4_9BACI</name>
<keyword evidence="1" id="KW-0238">DNA-binding</keyword>
<dbReference type="Pfam" id="PF01047">
    <property type="entry name" value="MarR"/>
    <property type="match status" value="1"/>
</dbReference>